<dbReference type="SUPFAM" id="SSF56784">
    <property type="entry name" value="HAD-like"/>
    <property type="match status" value="1"/>
</dbReference>
<dbReference type="GO" id="GO:0046872">
    <property type="term" value="F:metal ion binding"/>
    <property type="evidence" value="ECO:0007669"/>
    <property type="project" value="UniProtKB-KW"/>
</dbReference>
<dbReference type="InterPro" id="IPR023214">
    <property type="entry name" value="HAD_sf"/>
</dbReference>
<keyword evidence="2" id="KW-0479">Metal-binding</keyword>
<sequence>MASPIAGADASKIKVVFTDMDGTVLDEQSKISPLTAETLQRMHTERDVKLVVATGRPFADAHPKFAKSGLKPDFFITCNGSCIYNGEQQQVQEKNLDPALVHELVRLRIGSRNKFATNLYRGMEWIADLELPEIVPGFDPSFVCQNIGERLRDFTLDDCAHVQQIWFLGHPDDLAPLHAHLAEHMDGRARFTYSIPTIIDVVAPCTHKGDAVLRVTEALGIKNVKEATVAFGDGMNDETMLQTVGHPFIMGNAGAALRAAVPHAEVIKSNEEEGVACKVRELFNL</sequence>
<evidence type="ECO:0000256" key="2">
    <source>
        <dbReference type="ARBA" id="ARBA00022723"/>
    </source>
</evidence>
<dbReference type="NCBIfam" id="TIGR01484">
    <property type="entry name" value="HAD-SF-IIB"/>
    <property type="match status" value="1"/>
</dbReference>
<dbReference type="Pfam" id="PF08282">
    <property type="entry name" value="Hydrolase_3"/>
    <property type="match status" value="1"/>
</dbReference>
<proteinExistence type="inferred from homology"/>
<comment type="cofactor">
    <cofactor evidence="1">
        <name>Mg(2+)</name>
        <dbReference type="ChEBI" id="CHEBI:18420"/>
    </cofactor>
</comment>
<keyword evidence="4" id="KW-0460">Magnesium</keyword>
<dbReference type="PANTHER" id="PTHR47267">
    <property type="match status" value="1"/>
</dbReference>
<evidence type="ECO:0000256" key="4">
    <source>
        <dbReference type="ARBA" id="ARBA00022842"/>
    </source>
</evidence>
<keyword evidence="3 6" id="KW-0378">Hydrolase</keyword>
<dbReference type="PANTHER" id="PTHR47267:SF5">
    <property type="entry name" value="DEHALOGENASE-LIKE HYDROLASE, PUTATIVE-RELATED"/>
    <property type="match status" value="1"/>
</dbReference>
<name>S9V4S9_9TRYP</name>
<dbReference type="Gene3D" id="3.30.1240.10">
    <property type="match status" value="1"/>
</dbReference>
<evidence type="ECO:0000256" key="1">
    <source>
        <dbReference type="ARBA" id="ARBA00001946"/>
    </source>
</evidence>
<dbReference type="AlphaFoldDB" id="S9V4S9"/>
<dbReference type="PROSITE" id="PS01229">
    <property type="entry name" value="COF_2"/>
    <property type="match status" value="1"/>
</dbReference>
<comment type="similarity">
    <text evidence="5">Belongs to the HAD-like hydrolase superfamily. Cof family.</text>
</comment>
<gene>
    <name evidence="6" type="ORF">STCU_00783</name>
</gene>
<protein>
    <submittedName>
        <fullName evidence="6">Haloacid dehalogenase-like hydrolase</fullName>
    </submittedName>
</protein>
<evidence type="ECO:0000313" key="7">
    <source>
        <dbReference type="Proteomes" id="UP000015354"/>
    </source>
</evidence>
<dbReference type="GO" id="GO:0016787">
    <property type="term" value="F:hydrolase activity"/>
    <property type="evidence" value="ECO:0007669"/>
    <property type="project" value="UniProtKB-KW"/>
</dbReference>
<reference evidence="6 7" key="1">
    <citation type="journal article" date="2013" name="PLoS ONE">
        <title>Predicting the Proteins of Angomonas deanei, Strigomonas culicis and Their Respective Endosymbionts Reveals New Aspects of the Trypanosomatidae Family.</title>
        <authorList>
            <person name="Motta M.C."/>
            <person name="Martins A.C."/>
            <person name="de Souza S.S."/>
            <person name="Catta-Preta C.M."/>
            <person name="Silva R."/>
            <person name="Klein C.C."/>
            <person name="de Almeida L.G."/>
            <person name="de Lima Cunha O."/>
            <person name="Ciapina L.P."/>
            <person name="Brocchi M."/>
            <person name="Colabardini A.C."/>
            <person name="de Araujo Lima B."/>
            <person name="Machado C.R."/>
            <person name="de Almeida Soares C.M."/>
            <person name="Probst C.M."/>
            <person name="de Menezes C.B."/>
            <person name="Thompson C.E."/>
            <person name="Bartholomeu D.C."/>
            <person name="Gradia D.F."/>
            <person name="Pavoni D.P."/>
            <person name="Grisard E.C."/>
            <person name="Fantinatti-Garboggini F."/>
            <person name="Marchini F.K."/>
            <person name="Rodrigues-Luiz G.F."/>
            <person name="Wagner G."/>
            <person name="Goldman G.H."/>
            <person name="Fietto J.L."/>
            <person name="Elias M.C."/>
            <person name="Goldman M.H."/>
            <person name="Sagot M.F."/>
            <person name="Pereira M."/>
            <person name="Stoco P.H."/>
            <person name="de Mendonca-Neto R.P."/>
            <person name="Teixeira S.M."/>
            <person name="Maciel T.E."/>
            <person name="de Oliveira Mendes T.A."/>
            <person name="Urmenyi T.P."/>
            <person name="de Souza W."/>
            <person name="Schenkman S."/>
            <person name="de Vasconcelos A.T."/>
        </authorList>
    </citation>
    <scope>NUCLEOTIDE SEQUENCE [LARGE SCALE GENOMIC DNA]</scope>
</reference>
<dbReference type="NCBIfam" id="TIGR00099">
    <property type="entry name" value="Cof-subfamily"/>
    <property type="match status" value="1"/>
</dbReference>
<dbReference type="EMBL" id="ATMH01000783">
    <property type="protein sequence ID" value="EPY36044.1"/>
    <property type="molecule type" value="Genomic_DNA"/>
</dbReference>
<dbReference type="InterPro" id="IPR036412">
    <property type="entry name" value="HAD-like_sf"/>
</dbReference>
<evidence type="ECO:0000256" key="3">
    <source>
        <dbReference type="ARBA" id="ARBA00022801"/>
    </source>
</evidence>
<keyword evidence="7" id="KW-1185">Reference proteome</keyword>
<dbReference type="SFLD" id="SFLDS00003">
    <property type="entry name" value="Haloacid_Dehalogenase"/>
    <property type="match status" value="1"/>
</dbReference>
<accession>S9V4S9</accession>
<dbReference type="InterPro" id="IPR000150">
    <property type="entry name" value="Cof"/>
</dbReference>
<dbReference type="Proteomes" id="UP000015354">
    <property type="component" value="Unassembled WGS sequence"/>
</dbReference>
<evidence type="ECO:0000313" key="6">
    <source>
        <dbReference type="EMBL" id="EPY36044.1"/>
    </source>
</evidence>
<dbReference type="InterPro" id="IPR006379">
    <property type="entry name" value="HAD-SF_hydro_IIB"/>
</dbReference>
<dbReference type="SFLD" id="SFLDG01140">
    <property type="entry name" value="C2.B:_Phosphomannomutase_and_P"/>
    <property type="match status" value="1"/>
</dbReference>
<dbReference type="OrthoDB" id="27226at2759"/>
<evidence type="ECO:0000256" key="5">
    <source>
        <dbReference type="ARBA" id="ARBA00034778"/>
    </source>
</evidence>
<comment type="caution">
    <text evidence="6">The sequence shown here is derived from an EMBL/GenBank/DDBJ whole genome shotgun (WGS) entry which is preliminary data.</text>
</comment>
<dbReference type="Gene3D" id="3.40.50.1000">
    <property type="entry name" value="HAD superfamily/HAD-like"/>
    <property type="match status" value="1"/>
</dbReference>
<organism evidence="6 7">
    <name type="scientific">Strigomonas culicis</name>
    <dbReference type="NCBI Taxonomy" id="28005"/>
    <lineage>
        <taxon>Eukaryota</taxon>
        <taxon>Discoba</taxon>
        <taxon>Euglenozoa</taxon>
        <taxon>Kinetoplastea</taxon>
        <taxon>Metakinetoplastina</taxon>
        <taxon>Trypanosomatida</taxon>
        <taxon>Trypanosomatidae</taxon>
        <taxon>Strigomonadinae</taxon>
        <taxon>Strigomonas</taxon>
    </lineage>
</organism>